<evidence type="ECO:0000313" key="3">
    <source>
        <dbReference type="Proteomes" id="UP000265520"/>
    </source>
</evidence>
<feature type="non-terminal residue" evidence="2">
    <location>
        <position position="1"/>
    </location>
</feature>
<feature type="compositionally biased region" description="Pro residues" evidence="1">
    <location>
        <begin position="29"/>
        <end position="43"/>
    </location>
</feature>
<evidence type="ECO:0000313" key="2">
    <source>
        <dbReference type="EMBL" id="MCI60742.1"/>
    </source>
</evidence>
<accession>A0A392TIG3</accession>
<name>A0A392TIG3_9FABA</name>
<reference evidence="2 3" key="1">
    <citation type="journal article" date="2018" name="Front. Plant Sci.">
        <title>Red Clover (Trifolium pratense) and Zigzag Clover (T. medium) - A Picture of Genomic Similarities and Differences.</title>
        <authorList>
            <person name="Dluhosova J."/>
            <person name="Istvanek J."/>
            <person name="Nedelnik J."/>
            <person name="Repkova J."/>
        </authorList>
    </citation>
    <scope>NUCLEOTIDE SEQUENCE [LARGE SCALE GENOMIC DNA]</scope>
    <source>
        <strain evidence="3">cv. 10/8</strain>
        <tissue evidence="2">Leaf</tissue>
    </source>
</reference>
<comment type="caution">
    <text evidence="2">The sequence shown here is derived from an EMBL/GenBank/DDBJ whole genome shotgun (WGS) entry which is preliminary data.</text>
</comment>
<protein>
    <submittedName>
        <fullName evidence="2">Uncharacterized protein</fullName>
    </submittedName>
</protein>
<dbReference type="EMBL" id="LXQA010587203">
    <property type="protein sequence ID" value="MCI60742.1"/>
    <property type="molecule type" value="Genomic_DNA"/>
</dbReference>
<feature type="region of interest" description="Disordered" evidence="1">
    <location>
        <begin position="21"/>
        <end position="43"/>
    </location>
</feature>
<keyword evidence="3" id="KW-1185">Reference proteome</keyword>
<organism evidence="2 3">
    <name type="scientific">Trifolium medium</name>
    <dbReference type="NCBI Taxonomy" id="97028"/>
    <lineage>
        <taxon>Eukaryota</taxon>
        <taxon>Viridiplantae</taxon>
        <taxon>Streptophyta</taxon>
        <taxon>Embryophyta</taxon>
        <taxon>Tracheophyta</taxon>
        <taxon>Spermatophyta</taxon>
        <taxon>Magnoliopsida</taxon>
        <taxon>eudicotyledons</taxon>
        <taxon>Gunneridae</taxon>
        <taxon>Pentapetalae</taxon>
        <taxon>rosids</taxon>
        <taxon>fabids</taxon>
        <taxon>Fabales</taxon>
        <taxon>Fabaceae</taxon>
        <taxon>Papilionoideae</taxon>
        <taxon>50 kb inversion clade</taxon>
        <taxon>NPAAA clade</taxon>
        <taxon>Hologalegina</taxon>
        <taxon>IRL clade</taxon>
        <taxon>Trifolieae</taxon>
        <taxon>Trifolium</taxon>
    </lineage>
</organism>
<dbReference type="AlphaFoldDB" id="A0A392TIG3"/>
<proteinExistence type="predicted"/>
<dbReference type="Proteomes" id="UP000265520">
    <property type="component" value="Unassembled WGS sequence"/>
</dbReference>
<evidence type="ECO:0000256" key="1">
    <source>
        <dbReference type="SAM" id="MobiDB-lite"/>
    </source>
</evidence>
<sequence length="55" mass="5873">IYNEQHADRIVSADSYQSVLQASSAAPHAPRPPAQPAAPPPPDAAKVLHVRICYV</sequence>